<dbReference type="InterPro" id="IPR004358">
    <property type="entry name" value="Sig_transdc_His_kin-like_C"/>
</dbReference>
<dbReference type="InterPro" id="IPR041610">
    <property type="entry name" value="ArlS_N"/>
</dbReference>
<evidence type="ECO:0000256" key="5">
    <source>
        <dbReference type="ARBA" id="ARBA00022475"/>
    </source>
</evidence>
<dbReference type="EMBL" id="JACHEP010000001">
    <property type="protein sequence ID" value="MBB5323347.1"/>
    <property type="molecule type" value="Genomic_DNA"/>
</dbReference>
<evidence type="ECO:0000256" key="11">
    <source>
        <dbReference type="ARBA" id="ARBA00022840"/>
    </source>
</evidence>
<reference evidence="18 19" key="1">
    <citation type="submission" date="2020-08" db="EMBL/GenBank/DDBJ databases">
        <title>Genomic Encyclopedia of Type Strains, Phase IV (KMG-IV): sequencing the most valuable type-strain genomes for metagenomic binning, comparative biology and taxonomic classification.</title>
        <authorList>
            <person name="Goeker M."/>
        </authorList>
    </citation>
    <scope>NUCLEOTIDE SEQUENCE [LARGE SCALE GENOMIC DNA]</scope>
    <source>
        <strain evidence="18 19">DSM 16325</strain>
    </source>
</reference>
<sequence>MKLFRLENVSLKWKLTFLSASVIFVIYFLFTYLQYETVKQWLLNEEEKTMKKTIEEIETYYTEKRNLSWKDIRESKPLLEKLNEKYQAIRILDEKGNVIVSVANHASVSLFPTERPKNLEIDYHSVNDERSIILRKPLHLLSMNGTIEMVRHLVKFQRMARMLFFIMTLIGVVAMMMSALIGLFIAKHFVGRLQAVTKTMMNIKNKGFQERIDIPRSNDEMSELMVMFNEMMDEIEHSFHQQKQFIEDASHELRTPIAILEGHLSLLKRWGKNNRDILEESLEAASQEVGRLKKLALELLDLSHAEVITVPSDLQPISPKEAAEQIVKNFRVLHPSFQFMMVDELRDKAFVRIAKHHLEQLLLILLDNAVKYSQQSKKITIRLKEDGKYVSLSVIDQGIGIPRDELEKVFLRFYRVDKARSREKGGVGLGLAIAKEIVDKYGGQIAIESEVGAGTTVELFIPKAV</sequence>
<gene>
    <name evidence="18" type="ORF">HNQ34_000424</name>
</gene>
<dbReference type="Pfam" id="PF02518">
    <property type="entry name" value="HATPase_c"/>
    <property type="match status" value="1"/>
</dbReference>
<keyword evidence="13" id="KW-0902">Two-component regulatory system</keyword>
<evidence type="ECO:0000256" key="9">
    <source>
        <dbReference type="ARBA" id="ARBA00022741"/>
    </source>
</evidence>
<dbReference type="AlphaFoldDB" id="A0A7W8IP90"/>
<feature type="transmembrane region" description="Helical" evidence="15">
    <location>
        <begin position="15"/>
        <end position="33"/>
    </location>
</feature>
<dbReference type="InterPro" id="IPR050398">
    <property type="entry name" value="HssS/ArlS-like"/>
</dbReference>
<evidence type="ECO:0000259" key="17">
    <source>
        <dbReference type="PROSITE" id="PS50885"/>
    </source>
</evidence>
<evidence type="ECO:0000256" key="12">
    <source>
        <dbReference type="ARBA" id="ARBA00022989"/>
    </source>
</evidence>
<evidence type="ECO:0000256" key="7">
    <source>
        <dbReference type="ARBA" id="ARBA00022679"/>
    </source>
</evidence>
<dbReference type="EC" id="2.7.13.3" evidence="3"/>
<dbReference type="PANTHER" id="PTHR45528:SF12">
    <property type="entry name" value="SENSOR HISTIDINE KINASE ARSS"/>
    <property type="match status" value="1"/>
</dbReference>
<comment type="caution">
    <text evidence="18">The sequence shown here is derived from an EMBL/GenBank/DDBJ whole genome shotgun (WGS) entry which is preliminary data.</text>
</comment>
<dbReference type="InterPro" id="IPR036097">
    <property type="entry name" value="HisK_dim/P_sf"/>
</dbReference>
<keyword evidence="19" id="KW-1185">Reference proteome</keyword>
<dbReference type="GO" id="GO:0005524">
    <property type="term" value="F:ATP binding"/>
    <property type="evidence" value="ECO:0007669"/>
    <property type="project" value="UniProtKB-KW"/>
</dbReference>
<dbReference type="FunFam" id="3.30.565.10:FF:000006">
    <property type="entry name" value="Sensor histidine kinase WalK"/>
    <property type="match status" value="1"/>
</dbReference>
<keyword evidence="10 18" id="KW-0418">Kinase</keyword>
<dbReference type="SMART" id="SM00387">
    <property type="entry name" value="HATPase_c"/>
    <property type="match status" value="1"/>
</dbReference>
<dbReference type="Pfam" id="PF18719">
    <property type="entry name" value="ArlS_N"/>
    <property type="match status" value="1"/>
</dbReference>
<accession>A0A7W8IP90</accession>
<name>A0A7W8IP90_9BACL</name>
<dbReference type="CDD" id="cd00082">
    <property type="entry name" value="HisKA"/>
    <property type="match status" value="1"/>
</dbReference>
<dbReference type="RefSeq" id="WP_183251071.1">
    <property type="nucleotide sequence ID" value="NZ_JACHEP010000001.1"/>
</dbReference>
<keyword evidence="8 15" id="KW-0812">Transmembrane</keyword>
<dbReference type="GO" id="GO:0005886">
    <property type="term" value="C:plasma membrane"/>
    <property type="evidence" value="ECO:0007669"/>
    <property type="project" value="UniProtKB-SubCell"/>
</dbReference>
<organism evidence="18 19">
    <name type="scientific">Anoxybacteroides tepidamans</name>
    <dbReference type="NCBI Taxonomy" id="265948"/>
    <lineage>
        <taxon>Bacteria</taxon>
        <taxon>Bacillati</taxon>
        <taxon>Bacillota</taxon>
        <taxon>Bacilli</taxon>
        <taxon>Bacillales</taxon>
        <taxon>Anoxybacillaceae</taxon>
        <taxon>Anoxybacteroides</taxon>
    </lineage>
</organism>
<dbReference type="Gene3D" id="1.10.287.130">
    <property type="match status" value="1"/>
</dbReference>
<evidence type="ECO:0000313" key="19">
    <source>
        <dbReference type="Proteomes" id="UP000520011"/>
    </source>
</evidence>
<dbReference type="CDD" id="cd00075">
    <property type="entry name" value="HATPase"/>
    <property type="match status" value="1"/>
</dbReference>
<evidence type="ECO:0000256" key="2">
    <source>
        <dbReference type="ARBA" id="ARBA00004651"/>
    </source>
</evidence>
<keyword evidence="11" id="KW-0067">ATP-binding</keyword>
<evidence type="ECO:0000256" key="4">
    <source>
        <dbReference type="ARBA" id="ARBA00015735"/>
    </source>
</evidence>
<evidence type="ECO:0000256" key="10">
    <source>
        <dbReference type="ARBA" id="ARBA00022777"/>
    </source>
</evidence>
<keyword evidence="7" id="KW-0808">Transferase</keyword>
<keyword evidence="9" id="KW-0547">Nucleotide-binding</keyword>
<dbReference type="InterPro" id="IPR003661">
    <property type="entry name" value="HisK_dim/P_dom"/>
</dbReference>
<dbReference type="PRINTS" id="PR00344">
    <property type="entry name" value="BCTRLSENSOR"/>
</dbReference>
<dbReference type="GO" id="GO:0000155">
    <property type="term" value="F:phosphorelay sensor kinase activity"/>
    <property type="evidence" value="ECO:0007669"/>
    <property type="project" value="InterPro"/>
</dbReference>
<evidence type="ECO:0000313" key="18">
    <source>
        <dbReference type="EMBL" id="MBB5323347.1"/>
    </source>
</evidence>
<dbReference type="Gene3D" id="6.10.340.10">
    <property type="match status" value="1"/>
</dbReference>
<dbReference type="Pfam" id="PF00512">
    <property type="entry name" value="HisKA"/>
    <property type="match status" value="1"/>
</dbReference>
<keyword evidence="12 15" id="KW-1133">Transmembrane helix</keyword>
<dbReference type="InterPro" id="IPR003660">
    <property type="entry name" value="HAMP_dom"/>
</dbReference>
<protein>
    <recommendedName>
        <fullName evidence="4">Signal transduction histidine-protein kinase ArlS</fullName>
        <ecNumber evidence="3">2.7.13.3</ecNumber>
    </recommendedName>
</protein>
<evidence type="ECO:0000256" key="15">
    <source>
        <dbReference type="SAM" id="Phobius"/>
    </source>
</evidence>
<keyword evidence="6" id="KW-0597">Phosphoprotein</keyword>
<dbReference type="SUPFAM" id="SSF55874">
    <property type="entry name" value="ATPase domain of HSP90 chaperone/DNA topoisomerase II/histidine kinase"/>
    <property type="match status" value="1"/>
</dbReference>
<dbReference type="Gene3D" id="3.30.565.10">
    <property type="entry name" value="Histidine kinase-like ATPase, C-terminal domain"/>
    <property type="match status" value="1"/>
</dbReference>
<dbReference type="PROSITE" id="PS50885">
    <property type="entry name" value="HAMP"/>
    <property type="match status" value="1"/>
</dbReference>
<evidence type="ECO:0000256" key="6">
    <source>
        <dbReference type="ARBA" id="ARBA00022553"/>
    </source>
</evidence>
<feature type="domain" description="Histidine kinase" evidence="16">
    <location>
        <begin position="248"/>
        <end position="465"/>
    </location>
</feature>
<keyword evidence="14 15" id="KW-0472">Membrane</keyword>
<comment type="subcellular location">
    <subcellularLocation>
        <location evidence="2">Cell membrane</location>
        <topology evidence="2">Multi-pass membrane protein</topology>
    </subcellularLocation>
</comment>
<dbReference type="PROSITE" id="PS50109">
    <property type="entry name" value="HIS_KIN"/>
    <property type="match status" value="1"/>
</dbReference>
<evidence type="ECO:0000256" key="1">
    <source>
        <dbReference type="ARBA" id="ARBA00000085"/>
    </source>
</evidence>
<evidence type="ECO:0000256" key="8">
    <source>
        <dbReference type="ARBA" id="ARBA00022692"/>
    </source>
</evidence>
<feature type="transmembrane region" description="Helical" evidence="15">
    <location>
        <begin position="162"/>
        <end position="186"/>
    </location>
</feature>
<dbReference type="Proteomes" id="UP000520011">
    <property type="component" value="Unassembled WGS sequence"/>
</dbReference>
<dbReference type="FunFam" id="1.10.287.130:FF:000001">
    <property type="entry name" value="Two-component sensor histidine kinase"/>
    <property type="match status" value="1"/>
</dbReference>
<dbReference type="CDD" id="cd06225">
    <property type="entry name" value="HAMP"/>
    <property type="match status" value="1"/>
</dbReference>
<dbReference type="InterPro" id="IPR005467">
    <property type="entry name" value="His_kinase_dom"/>
</dbReference>
<feature type="domain" description="HAMP" evidence="17">
    <location>
        <begin position="187"/>
        <end position="240"/>
    </location>
</feature>
<dbReference type="SMART" id="SM00304">
    <property type="entry name" value="HAMP"/>
    <property type="match status" value="1"/>
</dbReference>
<dbReference type="SUPFAM" id="SSF47384">
    <property type="entry name" value="Homodimeric domain of signal transducing histidine kinase"/>
    <property type="match status" value="1"/>
</dbReference>
<dbReference type="PANTHER" id="PTHR45528">
    <property type="entry name" value="SENSOR HISTIDINE KINASE CPXA"/>
    <property type="match status" value="1"/>
</dbReference>
<evidence type="ECO:0000256" key="14">
    <source>
        <dbReference type="ARBA" id="ARBA00023136"/>
    </source>
</evidence>
<dbReference type="SMART" id="SM00388">
    <property type="entry name" value="HisKA"/>
    <property type="match status" value="1"/>
</dbReference>
<evidence type="ECO:0000259" key="16">
    <source>
        <dbReference type="PROSITE" id="PS50109"/>
    </source>
</evidence>
<evidence type="ECO:0000256" key="3">
    <source>
        <dbReference type="ARBA" id="ARBA00012438"/>
    </source>
</evidence>
<keyword evidence="5" id="KW-1003">Cell membrane</keyword>
<comment type="catalytic activity">
    <reaction evidence="1">
        <text>ATP + protein L-histidine = ADP + protein N-phospho-L-histidine.</text>
        <dbReference type="EC" id="2.7.13.3"/>
    </reaction>
</comment>
<evidence type="ECO:0000256" key="13">
    <source>
        <dbReference type="ARBA" id="ARBA00023012"/>
    </source>
</evidence>
<dbReference type="InterPro" id="IPR003594">
    <property type="entry name" value="HATPase_dom"/>
</dbReference>
<proteinExistence type="predicted"/>
<dbReference type="Pfam" id="PF00672">
    <property type="entry name" value="HAMP"/>
    <property type="match status" value="1"/>
</dbReference>
<dbReference type="InterPro" id="IPR036890">
    <property type="entry name" value="HATPase_C_sf"/>
</dbReference>
<dbReference type="SUPFAM" id="SSF158472">
    <property type="entry name" value="HAMP domain-like"/>
    <property type="match status" value="1"/>
</dbReference>